<feature type="domain" description="Carboxymuconolactone decarboxylase-like" evidence="1">
    <location>
        <begin position="28"/>
        <end position="95"/>
    </location>
</feature>
<evidence type="ECO:0000313" key="2">
    <source>
        <dbReference type="EMBL" id="GAA1869559.1"/>
    </source>
</evidence>
<organism evidence="2 3">
    <name type="scientific">Myceligenerans crystallogenes</name>
    <dbReference type="NCBI Taxonomy" id="316335"/>
    <lineage>
        <taxon>Bacteria</taxon>
        <taxon>Bacillati</taxon>
        <taxon>Actinomycetota</taxon>
        <taxon>Actinomycetes</taxon>
        <taxon>Micrococcales</taxon>
        <taxon>Promicromonosporaceae</taxon>
        <taxon>Myceligenerans</taxon>
    </lineage>
</organism>
<sequence length="150" mass="16456">MEARLKKIHNYLPTSLETLQAAAALPQGHGVPGSTLELVHLRVSQINGCGWCLEYGLGHAKESGLTDKQLVTLAGWRESPHFSDAERAAIALAEEATRIADNPRAVPDDVWDEAARHYDEEALAAIVLHVAMVNLWNRLNVTTRQVAGTW</sequence>
<reference evidence="2 3" key="1">
    <citation type="journal article" date="2019" name="Int. J. Syst. Evol. Microbiol.">
        <title>The Global Catalogue of Microorganisms (GCM) 10K type strain sequencing project: providing services to taxonomists for standard genome sequencing and annotation.</title>
        <authorList>
            <consortium name="The Broad Institute Genomics Platform"/>
            <consortium name="The Broad Institute Genome Sequencing Center for Infectious Disease"/>
            <person name="Wu L."/>
            <person name="Ma J."/>
        </authorList>
    </citation>
    <scope>NUCLEOTIDE SEQUENCE [LARGE SCALE GENOMIC DNA]</scope>
    <source>
        <strain evidence="2 3">JCM 14326</strain>
    </source>
</reference>
<name>A0ABN2NIP4_9MICO</name>
<dbReference type="SUPFAM" id="SSF69118">
    <property type="entry name" value="AhpD-like"/>
    <property type="match status" value="1"/>
</dbReference>
<keyword evidence="3" id="KW-1185">Reference proteome</keyword>
<dbReference type="Proteomes" id="UP001501094">
    <property type="component" value="Unassembled WGS sequence"/>
</dbReference>
<dbReference type="NCBIfam" id="TIGR00778">
    <property type="entry name" value="ahpD_dom"/>
    <property type="match status" value="1"/>
</dbReference>
<dbReference type="InterPro" id="IPR029032">
    <property type="entry name" value="AhpD-like"/>
</dbReference>
<evidence type="ECO:0000259" key="1">
    <source>
        <dbReference type="Pfam" id="PF02627"/>
    </source>
</evidence>
<comment type="caution">
    <text evidence="2">The sequence shown here is derived from an EMBL/GenBank/DDBJ whole genome shotgun (WGS) entry which is preliminary data.</text>
</comment>
<dbReference type="Gene3D" id="1.20.1290.10">
    <property type="entry name" value="AhpD-like"/>
    <property type="match status" value="1"/>
</dbReference>
<evidence type="ECO:0000313" key="3">
    <source>
        <dbReference type="Proteomes" id="UP001501094"/>
    </source>
</evidence>
<dbReference type="InterPro" id="IPR003779">
    <property type="entry name" value="CMD-like"/>
</dbReference>
<dbReference type="PANTHER" id="PTHR34846">
    <property type="entry name" value="4-CARBOXYMUCONOLACTONE DECARBOXYLASE FAMILY PROTEIN (AFU_ORTHOLOGUE AFUA_6G11590)"/>
    <property type="match status" value="1"/>
</dbReference>
<dbReference type="RefSeq" id="WP_344104477.1">
    <property type="nucleotide sequence ID" value="NZ_BAAANL010000006.1"/>
</dbReference>
<dbReference type="InterPro" id="IPR004675">
    <property type="entry name" value="AhpD_core"/>
</dbReference>
<protein>
    <submittedName>
        <fullName evidence="2">Carboxymuconolactone decarboxylase family protein</fullName>
    </submittedName>
</protein>
<dbReference type="PANTHER" id="PTHR34846:SF7">
    <property type="entry name" value="BLL7811 PROTEIN"/>
    <property type="match status" value="1"/>
</dbReference>
<accession>A0ABN2NIP4</accession>
<dbReference type="Pfam" id="PF02627">
    <property type="entry name" value="CMD"/>
    <property type="match status" value="1"/>
</dbReference>
<dbReference type="EMBL" id="BAAANL010000006">
    <property type="protein sequence ID" value="GAA1869559.1"/>
    <property type="molecule type" value="Genomic_DNA"/>
</dbReference>
<gene>
    <name evidence="2" type="ORF">GCM10009751_30490</name>
</gene>
<proteinExistence type="predicted"/>